<dbReference type="Proteomes" id="UP000520767">
    <property type="component" value="Unassembled WGS sequence"/>
</dbReference>
<dbReference type="AlphaFoldDB" id="A0A7W7Q8C5"/>
<dbReference type="RefSeq" id="WP_184812936.1">
    <property type="nucleotide sequence ID" value="NZ_JACHJQ010000005.1"/>
</dbReference>
<evidence type="ECO:0000313" key="2">
    <source>
        <dbReference type="EMBL" id="MBB4908842.1"/>
    </source>
</evidence>
<accession>A0A7W7Q8C5</accession>
<name>A0A7W7Q8C5_9PSEU</name>
<dbReference type="EMBL" id="JACHJQ010000005">
    <property type="protein sequence ID" value="MBB4908842.1"/>
    <property type="molecule type" value="Genomic_DNA"/>
</dbReference>
<feature type="transmembrane region" description="Helical" evidence="1">
    <location>
        <begin position="27"/>
        <end position="44"/>
    </location>
</feature>
<evidence type="ECO:0000256" key="1">
    <source>
        <dbReference type="SAM" id="Phobius"/>
    </source>
</evidence>
<keyword evidence="3" id="KW-1185">Reference proteome</keyword>
<protein>
    <submittedName>
        <fullName evidence="2">Uncharacterized protein</fullName>
    </submittedName>
</protein>
<organism evidence="2 3">
    <name type="scientific">Actinophytocola algeriensis</name>
    <dbReference type="NCBI Taxonomy" id="1768010"/>
    <lineage>
        <taxon>Bacteria</taxon>
        <taxon>Bacillati</taxon>
        <taxon>Actinomycetota</taxon>
        <taxon>Actinomycetes</taxon>
        <taxon>Pseudonocardiales</taxon>
        <taxon>Pseudonocardiaceae</taxon>
    </lineage>
</organism>
<reference evidence="2 3" key="1">
    <citation type="submission" date="2020-08" db="EMBL/GenBank/DDBJ databases">
        <title>Genomic Encyclopedia of Type Strains, Phase III (KMG-III): the genomes of soil and plant-associated and newly described type strains.</title>
        <authorList>
            <person name="Whitman W."/>
        </authorList>
    </citation>
    <scope>NUCLEOTIDE SEQUENCE [LARGE SCALE GENOMIC DNA]</scope>
    <source>
        <strain evidence="2 3">CECT 8960</strain>
    </source>
</reference>
<evidence type="ECO:0000313" key="3">
    <source>
        <dbReference type="Proteomes" id="UP000520767"/>
    </source>
</evidence>
<keyword evidence="1" id="KW-0472">Membrane</keyword>
<sequence>MFLLSHVPVFLPSSYDGPLFHGLTERLLFVVYLVLLGELALAVLRTERKPC</sequence>
<comment type="caution">
    <text evidence="2">The sequence shown here is derived from an EMBL/GenBank/DDBJ whole genome shotgun (WGS) entry which is preliminary data.</text>
</comment>
<keyword evidence="1" id="KW-1133">Transmembrane helix</keyword>
<proteinExistence type="predicted"/>
<gene>
    <name evidence="2" type="ORF">FHR82_005095</name>
</gene>
<keyword evidence="1" id="KW-0812">Transmembrane</keyword>